<name>A0A8J3IQX4_9CHLR</name>
<gene>
    <name evidence="2" type="ORF">KSF_086610</name>
</gene>
<evidence type="ECO:0000313" key="3">
    <source>
        <dbReference type="Proteomes" id="UP000597444"/>
    </source>
</evidence>
<dbReference type="EMBL" id="BNJK01000002">
    <property type="protein sequence ID" value="GHO98613.1"/>
    <property type="molecule type" value="Genomic_DNA"/>
</dbReference>
<feature type="region of interest" description="Disordered" evidence="1">
    <location>
        <begin position="30"/>
        <end position="54"/>
    </location>
</feature>
<evidence type="ECO:0000256" key="1">
    <source>
        <dbReference type="SAM" id="MobiDB-lite"/>
    </source>
</evidence>
<comment type="caution">
    <text evidence="2">The sequence shown here is derived from an EMBL/GenBank/DDBJ whole genome shotgun (WGS) entry which is preliminary data.</text>
</comment>
<feature type="compositionally biased region" description="Basic and acidic residues" evidence="1">
    <location>
        <begin position="44"/>
        <end position="54"/>
    </location>
</feature>
<dbReference type="Proteomes" id="UP000597444">
    <property type="component" value="Unassembled WGS sequence"/>
</dbReference>
<proteinExistence type="predicted"/>
<organism evidence="2 3">
    <name type="scientific">Reticulibacter mediterranei</name>
    <dbReference type="NCBI Taxonomy" id="2778369"/>
    <lineage>
        <taxon>Bacteria</taxon>
        <taxon>Bacillati</taxon>
        <taxon>Chloroflexota</taxon>
        <taxon>Ktedonobacteria</taxon>
        <taxon>Ktedonobacterales</taxon>
        <taxon>Reticulibacteraceae</taxon>
        <taxon>Reticulibacter</taxon>
    </lineage>
</organism>
<evidence type="ECO:0000313" key="2">
    <source>
        <dbReference type="EMBL" id="GHO98613.1"/>
    </source>
</evidence>
<dbReference type="AlphaFoldDB" id="A0A8J3IQX4"/>
<protein>
    <submittedName>
        <fullName evidence="2">Uncharacterized protein</fullName>
    </submittedName>
</protein>
<sequence>MRSFGVVLLPLFPVVIDRFLSGAIQTDDREQYQKDDTPIAIDTNSRRLDEKVSS</sequence>
<accession>A0A8J3IQX4</accession>
<keyword evidence="3" id="KW-1185">Reference proteome</keyword>
<reference evidence="2" key="1">
    <citation type="submission" date="2020-10" db="EMBL/GenBank/DDBJ databases">
        <title>Taxonomic study of unclassified bacteria belonging to the class Ktedonobacteria.</title>
        <authorList>
            <person name="Yabe S."/>
            <person name="Wang C.M."/>
            <person name="Zheng Y."/>
            <person name="Sakai Y."/>
            <person name="Cavaletti L."/>
            <person name="Monciardini P."/>
            <person name="Donadio S."/>
        </authorList>
    </citation>
    <scope>NUCLEOTIDE SEQUENCE</scope>
    <source>
        <strain evidence="2">ID150040</strain>
    </source>
</reference>